<reference evidence="9" key="1">
    <citation type="submission" date="2016-10" db="EMBL/GenBank/DDBJ databases">
        <authorList>
            <person name="Varghese N."/>
            <person name="Submissions S."/>
        </authorList>
    </citation>
    <scope>NUCLEOTIDE SEQUENCE [LARGE SCALE GENOMIC DNA]</scope>
    <source>
        <strain evidence="9">2SM5</strain>
    </source>
</reference>
<keyword evidence="4 6" id="KW-0408">Iron</keyword>
<evidence type="ECO:0000256" key="5">
    <source>
        <dbReference type="ARBA" id="ARBA00023014"/>
    </source>
</evidence>
<dbReference type="STRING" id="797277.SAMN05216198_3111"/>
<keyword evidence="1 6" id="KW-0813">Transport</keyword>
<dbReference type="Pfam" id="PF13459">
    <property type="entry name" value="Fer4_15"/>
    <property type="match status" value="1"/>
</dbReference>
<dbReference type="InterPro" id="IPR051269">
    <property type="entry name" value="Fe-S_cluster_ET"/>
</dbReference>
<dbReference type="InterPro" id="IPR001080">
    <property type="entry name" value="3Fe4S_ferredoxin"/>
</dbReference>
<organism evidence="8 9">
    <name type="scientific">Halopseudomonas litoralis</name>
    <dbReference type="NCBI Taxonomy" id="797277"/>
    <lineage>
        <taxon>Bacteria</taxon>
        <taxon>Pseudomonadati</taxon>
        <taxon>Pseudomonadota</taxon>
        <taxon>Gammaproteobacteria</taxon>
        <taxon>Pseudomonadales</taxon>
        <taxon>Pseudomonadaceae</taxon>
        <taxon>Halopseudomonas</taxon>
    </lineage>
</organism>
<dbReference type="SUPFAM" id="SSF54862">
    <property type="entry name" value="4Fe-4S ferredoxins"/>
    <property type="match status" value="1"/>
</dbReference>
<evidence type="ECO:0000256" key="1">
    <source>
        <dbReference type="ARBA" id="ARBA00022448"/>
    </source>
</evidence>
<dbReference type="GO" id="GO:0005506">
    <property type="term" value="F:iron ion binding"/>
    <property type="evidence" value="ECO:0007669"/>
    <property type="project" value="UniProtKB-UniRule"/>
</dbReference>
<evidence type="ECO:0000256" key="3">
    <source>
        <dbReference type="ARBA" id="ARBA00022982"/>
    </source>
</evidence>
<dbReference type="Gene3D" id="3.30.70.20">
    <property type="match status" value="1"/>
</dbReference>
<dbReference type="AlphaFoldDB" id="A0A1H1W1U3"/>
<evidence type="ECO:0000259" key="7">
    <source>
        <dbReference type="PROSITE" id="PS51379"/>
    </source>
</evidence>
<dbReference type="GO" id="GO:0051536">
    <property type="term" value="F:iron-sulfur cluster binding"/>
    <property type="evidence" value="ECO:0007669"/>
    <property type="project" value="UniProtKB-KW"/>
</dbReference>
<dbReference type="Proteomes" id="UP000243426">
    <property type="component" value="Chromosome I"/>
</dbReference>
<dbReference type="InterPro" id="IPR017896">
    <property type="entry name" value="4Fe4S_Fe-S-bd"/>
</dbReference>
<dbReference type="PROSITE" id="PS51379">
    <property type="entry name" value="4FE4S_FER_2"/>
    <property type="match status" value="1"/>
</dbReference>
<evidence type="ECO:0000256" key="2">
    <source>
        <dbReference type="ARBA" id="ARBA00022723"/>
    </source>
</evidence>
<keyword evidence="9" id="KW-1185">Reference proteome</keyword>
<evidence type="ECO:0000313" key="8">
    <source>
        <dbReference type="EMBL" id="SDS90671.1"/>
    </source>
</evidence>
<dbReference type="GO" id="GO:0009055">
    <property type="term" value="F:electron transfer activity"/>
    <property type="evidence" value="ECO:0007669"/>
    <property type="project" value="UniProtKB-UniRule"/>
</dbReference>
<evidence type="ECO:0000256" key="6">
    <source>
        <dbReference type="RuleBase" id="RU368020"/>
    </source>
</evidence>
<keyword evidence="5 6" id="KW-0411">Iron-sulfur</keyword>
<dbReference type="PANTHER" id="PTHR36923:SF3">
    <property type="entry name" value="FERREDOXIN"/>
    <property type="match status" value="1"/>
</dbReference>
<protein>
    <recommendedName>
        <fullName evidence="6">Ferredoxin</fullName>
    </recommendedName>
</protein>
<evidence type="ECO:0000256" key="4">
    <source>
        <dbReference type="ARBA" id="ARBA00023004"/>
    </source>
</evidence>
<accession>A0A1H1W1U3</accession>
<name>A0A1H1W1U3_9GAMM</name>
<dbReference type="PANTHER" id="PTHR36923">
    <property type="entry name" value="FERREDOXIN"/>
    <property type="match status" value="1"/>
</dbReference>
<sequence length="131" mass="14897">MYVYSLILKELSVEWVQVLRCSSLIKGKIMVIHQLKIYKNEFFVHYLPIAEPDKEDKSMSSDKVVFRAVADRGRCCGYGLCASICPEVYKLDADGLVYFEDDKVTPELEEAAREGAEACPAEALWLEEIKP</sequence>
<evidence type="ECO:0000313" key="9">
    <source>
        <dbReference type="Proteomes" id="UP000243426"/>
    </source>
</evidence>
<feature type="domain" description="4Fe-4S ferredoxin-type" evidence="7">
    <location>
        <begin position="66"/>
        <end position="94"/>
    </location>
</feature>
<proteinExistence type="predicted"/>
<dbReference type="EMBL" id="LT629748">
    <property type="protein sequence ID" value="SDS90671.1"/>
    <property type="molecule type" value="Genomic_DNA"/>
</dbReference>
<keyword evidence="3 6" id="KW-0249">Electron transport</keyword>
<keyword evidence="2 6" id="KW-0479">Metal-binding</keyword>
<dbReference type="PRINTS" id="PR00352">
    <property type="entry name" value="3FE4SFRDOXIN"/>
</dbReference>
<gene>
    <name evidence="8" type="ORF">SAMN05216198_3111</name>
</gene>
<comment type="function">
    <text evidence="6">Ferredoxins are iron-sulfur proteins that transfer electrons in a wide variety of metabolic reactions.</text>
</comment>